<dbReference type="CDD" id="cd16691">
    <property type="entry name" value="mRING-H2-C3H3C2_Mio"/>
    <property type="match status" value="1"/>
</dbReference>
<feature type="domain" description="MIOS-like alpha-solenoid" evidence="6">
    <location>
        <begin position="408"/>
        <end position="682"/>
    </location>
</feature>
<feature type="compositionally biased region" description="Polar residues" evidence="4">
    <location>
        <begin position="1399"/>
        <end position="1408"/>
    </location>
</feature>
<organism evidence="7 8">
    <name type="scientific">Blomia tropicalis</name>
    <name type="common">Mite</name>
    <dbReference type="NCBI Taxonomy" id="40697"/>
    <lineage>
        <taxon>Eukaryota</taxon>
        <taxon>Metazoa</taxon>
        <taxon>Ecdysozoa</taxon>
        <taxon>Arthropoda</taxon>
        <taxon>Chelicerata</taxon>
        <taxon>Arachnida</taxon>
        <taxon>Acari</taxon>
        <taxon>Acariformes</taxon>
        <taxon>Sarcoptiformes</taxon>
        <taxon>Astigmata</taxon>
        <taxon>Glycyphagoidea</taxon>
        <taxon>Echimyopodidae</taxon>
        <taxon>Blomia</taxon>
    </lineage>
</organism>
<feature type="compositionally biased region" description="Polar residues" evidence="4">
    <location>
        <begin position="1218"/>
        <end position="1237"/>
    </location>
</feature>
<dbReference type="SUPFAM" id="SSF50978">
    <property type="entry name" value="WD40 repeat-like"/>
    <property type="match status" value="1"/>
</dbReference>
<evidence type="ECO:0000313" key="8">
    <source>
        <dbReference type="Proteomes" id="UP001142055"/>
    </source>
</evidence>
<dbReference type="InterPro" id="IPR015943">
    <property type="entry name" value="WD40/YVTN_repeat-like_dom_sf"/>
</dbReference>
<reference evidence="7" key="1">
    <citation type="submission" date="2022-12" db="EMBL/GenBank/DDBJ databases">
        <title>Genome assemblies of Blomia tropicalis.</title>
        <authorList>
            <person name="Cui Y."/>
        </authorList>
    </citation>
    <scope>NUCLEOTIDE SEQUENCE</scope>
    <source>
        <tissue evidence="7">Adult mites</tissue>
    </source>
</reference>
<feature type="compositionally biased region" description="Basic and acidic residues" evidence="4">
    <location>
        <begin position="912"/>
        <end position="923"/>
    </location>
</feature>
<feature type="domain" description="GATOR2 complex protein MIO zinc-ribbon like" evidence="5">
    <location>
        <begin position="789"/>
        <end position="884"/>
    </location>
</feature>
<dbReference type="InterPro" id="IPR036322">
    <property type="entry name" value="WD40_repeat_dom_sf"/>
</dbReference>
<dbReference type="EMBL" id="JAPWDV010000002">
    <property type="protein sequence ID" value="KAJ6220500.1"/>
    <property type="molecule type" value="Genomic_DNA"/>
</dbReference>
<evidence type="ECO:0000256" key="4">
    <source>
        <dbReference type="SAM" id="MobiDB-lite"/>
    </source>
</evidence>
<gene>
    <name evidence="7" type="ORF">RDWZM_006312</name>
</gene>
<dbReference type="Pfam" id="PF17034">
    <property type="entry name" value="zinc_ribbon_16"/>
    <property type="match status" value="1"/>
</dbReference>
<comment type="caution">
    <text evidence="7">The sequence shown here is derived from an EMBL/GenBank/DDBJ whole genome shotgun (WGS) entry which is preliminary data.</text>
</comment>
<feature type="region of interest" description="Disordered" evidence="4">
    <location>
        <begin position="1449"/>
        <end position="1475"/>
    </location>
</feature>
<evidence type="ECO:0000256" key="2">
    <source>
        <dbReference type="ARBA" id="ARBA00022574"/>
    </source>
</evidence>
<feature type="region of interest" description="Disordered" evidence="4">
    <location>
        <begin position="906"/>
        <end position="933"/>
    </location>
</feature>
<feature type="compositionally biased region" description="Low complexity" evidence="4">
    <location>
        <begin position="924"/>
        <end position="933"/>
    </location>
</feature>
<keyword evidence="8" id="KW-1185">Reference proteome</keyword>
<evidence type="ECO:0000256" key="3">
    <source>
        <dbReference type="ARBA" id="ARBA00022737"/>
    </source>
</evidence>
<sequence length="1597" mass="181549">MMNDDSRVMSLLSIDINWSKYQDDRFDRFLTFGNDLKLYVVESVRESSDIFGGIQLSEASYAQVVLAKNDMRHVKSMACNNTLLSSNTDVLFALGYNNGRILLNSFDTSANPAGLVGKEFSAKINRSCNTLDFNQSDNNLLASGFDKARNESSIMIWDIAHTGTLISNSSNYHSQYGGGNPLSGLNKPLYEFAPNELVHSLKWFQNKTIVCGMNNKHIKIFDFRDPNKPKGVITKGVYGIALDPLSNFRFASYSESNIFVWDSRFIESPITTISSDGSNIAKIEWCPTRSNILAALLKDTNSIRLYDYKDYKNLNNEPEPSVLAREISPFEALNTQIISSFSWHPYSESRMVVISSSNIIRDFKVIDRITLNWSPVSEIIWTHGKKILQYIDSRDNLYQNLDDISVKMRRLAVDGYGLSTDKMWQLFEKGEPNYNLWKWMSLRIPPLNNDKPTKSTSIVRDIFSLHNGERLNGIFNVLFGESRTQLLHNEEKITCLNLPGNRQIYTNISRAKALQYCGWSNQTRVNNIEELSSLDLNGSFNSFDKTMPCPRFIKMNDEEGVYSRTAAVMVFNGKIKEAIDCLQRVSDKIGGNERNDNISLNVISLALSAYVTSSMQSSDKNGAKDSLWIQMCSSLKTKLEDPYIKAIFTFLSMKNYEDESYIEIIEDKSLDIADRIAFACMYLSNSALQTFLLKLKKDLFSKADLSATILTGVSEEGLELFSKYIENTCDVQTISLILLWSLPSTICKKPLSKTWIENYKYLLDCWRLWNISPIRYKMATMTYQQQMSHHQFNRTSSANASANKYRTISCNNCSKTLPRCSLCLTQLGTPAGTYWRPGLIFSKNDRKLSPFGSWFTWCQNCRHGGHSSHLLGWFAENTVCPVAAIMSMNQQQPFLKFWGKFSKSFTKSPNQHNDRQQLAKHQNELSTSNSPSTNTKSMQFENGALKISSQICPLCNEKFDQFVPHLIHHNHINRQFLSKEFCSAFSLNQSQFISTSNQSSATIELTSSLLQTLIFYLNSQKLPLYFKQLYSCHRCLHKYDSIHLLFSHLNQCDFKTDPTEQEPQTQTNEPINYMLSDPNCSSKHSSYDSSLKKNQDDLGIKFVAENLSDSSCSSEILKLESENKKATNINTKSIIINNSEANNHIKVKSETDFGLNDHQTLASKEGSSKALTSSGIHIRRIHIPNNDETLIVKSSNSPFHQILLTPTKDCNVSIANVNHSNNKNGHSSPSKQALQSRSNKRLLRNLDKKPELKKIEMKSKTNRNKSNKSDSCSDTIVINSSSPNKKMFNKICGTMIKCLKCKFCKRSNFKNEQNLHAHYQNVHNFFPLQPQSELLLSRFTTSDMKKYFHFRCLSCMKMFENFTNLSQHRCKYYFRQLDIPKKHSDSKSMNMSKPIIANAPSTSSNKQESVPDYESESEFFKNVGLMRKNNSIYKCEHVKLKLQNIANKLRNDLPTPPPPPSSSSAPTNVSNHKTDSGVFVCVKPSQQQQSRGYKALENGGGSGNFVTRQQRNRTNNPRKVNLLKTNCSAKTTITPVVANIRSHSTTSTFGIQTRKTAKLANHHNHLTRHNNEDVIISLVTKLKPTSRLSLHNRMMKP</sequence>
<dbReference type="Pfam" id="PF21720">
    <property type="entry name" value="MIOS_WD40"/>
    <property type="match status" value="1"/>
</dbReference>
<evidence type="ECO:0000256" key="1">
    <source>
        <dbReference type="ARBA" id="ARBA00009713"/>
    </source>
</evidence>
<accession>A0A9Q0M7E6</accession>
<dbReference type="InterPro" id="IPR049092">
    <property type="entry name" value="MIOS_a-sol"/>
</dbReference>
<keyword evidence="3" id="KW-0677">Repeat</keyword>
<evidence type="ECO:0000259" key="5">
    <source>
        <dbReference type="Pfam" id="PF17034"/>
    </source>
</evidence>
<dbReference type="PANTHER" id="PTHR16453">
    <property type="entry name" value="WD40 DOMAIN-CONTAINING PROTEIN MIO FAMILY MEMBER"/>
    <property type="match status" value="1"/>
</dbReference>
<proteinExistence type="inferred from homology"/>
<keyword evidence="2" id="KW-0853">WD repeat</keyword>
<feature type="compositionally biased region" description="Basic and acidic residues" evidence="4">
    <location>
        <begin position="1244"/>
        <end position="1259"/>
    </location>
</feature>
<dbReference type="PANTHER" id="PTHR16453:SF9">
    <property type="entry name" value="GATOR COMPLEX PROTEIN MIOS"/>
    <property type="match status" value="1"/>
</dbReference>
<protein>
    <submittedName>
        <fullName evidence="7">Uncharacterized protein</fullName>
    </submittedName>
</protein>
<comment type="similarity">
    <text evidence="1">Belongs to the WD repeat mio family.</text>
</comment>
<evidence type="ECO:0000259" key="6">
    <source>
        <dbReference type="Pfam" id="PF21719"/>
    </source>
</evidence>
<dbReference type="InterPro" id="IPR001680">
    <property type="entry name" value="WD40_rpt"/>
</dbReference>
<dbReference type="SMART" id="SM00320">
    <property type="entry name" value="WD40"/>
    <property type="match status" value="4"/>
</dbReference>
<evidence type="ECO:0000313" key="7">
    <source>
        <dbReference type="EMBL" id="KAJ6220500.1"/>
    </source>
</evidence>
<dbReference type="GO" id="GO:0005737">
    <property type="term" value="C:cytoplasm"/>
    <property type="evidence" value="ECO:0007669"/>
    <property type="project" value="TreeGrafter"/>
</dbReference>
<dbReference type="Gene3D" id="2.130.10.10">
    <property type="entry name" value="YVTN repeat-like/Quinoprotein amine dehydrogenase"/>
    <property type="match status" value="1"/>
</dbReference>
<dbReference type="InterPro" id="IPR037593">
    <property type="entry name" value="MIOS/Sea4"/>
</dbReference>
<dbReference type="InterPro" id="IPR031488">
    <property type="entry name" value="Zn_ribbon_mio"/>
</dbReference>
<dbReference type="GO" id="GO:1904263">
    <property type="term" value="P:positive regulation of TORC1 signaling"/>
    <property type="evidence" value="ECO:0007669"/>
    <property type="project" value="TreeGrafter"/>
</dbReference>
<feature type="region of interest" description="Disordered" evidence="4">
    <location>
        <begin position="1383"/>
        <end position="1410"/>
    </location>
</feature>
<name>A0A9Q0M7E6_BLOTA</name>
<dbReference type="Proteomes" id="UP001142055">
    <property type="component" value="Chromosome 2"/>
</dbReference>
<feature type="region of interest" description="Disordered" evidence="4">
    <location>
        <begin position="1218"/>
        <end position="1275"/>
    </location>
</feature>
<dbReference type="Pfam" id="PF21719">
    <property type="entry name" value="MIOS_a-sol"/>
    <property type="match status" value="1"/>
</dbReference>